<evidence type="ECO:0008006" key="3">
    <source>
        <dbReference type="Google" id="ProtNLM"/>
    </source>
</evidence>
<gene>
    <name evidence="2" type="ORF">LCGC14_2852630</name>
</gene>
<protein>
    <recommendedName>
        <fullName evidence="3">YggT family protein</fullName>
    </recommendedName>
</protein>
<sequence length="191" mass="22492">VYVANLVRLFFSIYILLIFVRVILAWLRPNMFNPIVRFVYASTDPYLKLFAGLRFLRIGSMDFSPIIAFYFLYLMQELSYKVLLTGYFSLELLLSLVIVLLFRFIYFILFIFLITVGLRLIFELIGRRINNTFVTIVYSLSEPVVRPIRNLFNLNRDLVFDIPSLISLAILILLRFLLLPRLLKLISALFN</sequence>
<dbReference type="AlphaFoldDB" id="A0A0F9AYV9"/>
<keyword evidence="1" id="KW-0472">Membrane</keyword>
<comment type="caution">
    <text evidence="2">The sequence shown here is derived from an EMBL/GenBank/DDBJ whole genome shotgun (WGS) entry which is preliminary data.</text>
</comment>
<name>A0A0F9AYV9_9ZZZZ</name>
<feature type="transmembrane region" description="Helical" evidence="1">
    <location>
        <begin position="6"/>
        <end position="27"/>
    </location>
</feature>
<organism evidence="2">
    <name type="scientific">marine sediment metagenome</name>
    <dbReference type="NCBI Taxonomy" id="412755"/>
    <lineage>
        <taxon>unclassified sequences</taxon>
        <taxon>metagenomes</taxon>
        <taxon>ecological metagenomes</taxon>
    </lineage>
</organism>
<dbReference type="Pfam" id="PF02325">
    <property type="entry name" value="CCB3_YggT"/>
    <property type="match status" value="1"/>
</dbReference>
<evidence type="ECO:0000313" key="2">
    <source>
        <dbReference type="EMBL" id="KKK77531.1"/>
    </source>
</evidence>
<dbReference type="InterPro" id="IPR003425">
    <property type="entry name" value="CCB3/YggT"/>
</dbReference>
<dbReference type="EMBL" id="LAZR01054911">
    <property type="protein sequence ID" value="KKK77531.1"/>
    <property type="molecule type" value="Genomic_DNA"/>
</dbReference>
<accession>A0A0F9AYV9</accession>
<keyword evidence="1" id="KW-1133">Transmembrane helix</keyword>
<keyword evidence="1" id="KW-0812">Transmembrane</keyword>
<proteinExistence type="predicted"/>
<evidence type="ECO:0000256" key="1">
    <source>
        <dbReference type="SAM" id="Phobius"/>
    </source>
</evidence>
<feature type="transmembrane region" description="Helical" evidence="1">
    <location>
        <begin position="55"/>
        <end position="73"/>
    </location>
</feature>
<reference evidence="2" key="1">
    <citation type="journal article" date="2015" name="Nature">
        <title>Complex archaea that bridge the gap between prokaryotes and eukaryotes.</title>
        <authorList>
            <person name="Spang A."/>
            <person name="Saw J.H."/>
            <person name="Jorgensen S.L."/>
            <person name="Zaremba-Niedzwiedzka K."/>
            <person name="Martijn J."/>
            <person name="Lind A.E."/>
            <person name="van Eijk R."/>
            <person name="Schleper C."/>
            <person name="Guy L."/>
            <person name="Ettema T.J."/>
        </authorList>
    </citation>
    <scope>NUCLEOTIDE SEQUENCE</scope>
</reference>
<feature type="transmembrane region" description="Helical" evidence="1">
    <location>
        <begin position="158"/>
        <end position="178"/>
    </location>
</feature>
<dbReference type="GO" id="GO:0016020">
    <property type="term" value="C:membrane"/>
    <property type="evidence" value="ECO:0007669"/>
    <property type="project" value="InterPro"/>
</dbReference>
<feature type="transmembrane region" description="Helical" evidence="1">
    <location>
        <begin position="93"/>
        <end position="122"/>
    </location>
</feature>
<feature type="non-terminal residue" evidence="2">
    <location>
        <position position="1"/>
    </location>
</feature>